<feature type="transmembrane region" description="Helical" evidence="7">
    <location>
        <begin position="271"/>
        <end position="298"/>
    </location>
</feature>
<dbReference type="AlphaFoldDB" id="A0A381N5G3"/>
<evidence type="ECO:0000256" key="4">
    <source>
        <dbReference type="ARBA" id="ARBA00022692"/>
    </source>
</evidence>
<keyword evidence="4 7" id="KW-0812">Transmembrane</keyword>
<dbReference type="InterPro" id="IPR011657">
    <property type="entry name" value="CNT_C_dom"/>
</dbReference>
<keyword evidence="3" id="KW-1003">Cell membrane</keyword>
<gene>
    <name evidence="11" type="ORF">METZ01_LOCUS1697</name>
</gene>
<dbReference type="GO" id="GO:0005337">
    <property type="term" value="F:nucleoside transmembrane transporter activity"/>
    <property type="evidence" value="ECO:0007669"/>
    <property type="project" value="InterPro"/>
</dbReference>
<proteinExistence type="inferred from homology"/>
<protein>
    <recommendedName>
        <fullName evidence="12">Concentrative nucleoside transporter C-terminal domain-containing protein</fullName>
    </recommendedName>
</protein>
<reference evidence="11" key="1">
    <citation type="submission" date="2018-05" db="EMBL/GenBank/DDBJ databases">
        <authorList>
            <person name="Lanie J.A."/>
            <person name="Ng W.-L."/>
            <person name="Kazmierczak K.M."/>
            <person name="Andrzejewski T.M."/>
            <person name="Davidsen T.M."/>
            <person name="Wayne K.J."/>
            <person name="Tettelin H."/>
            <person name="Glass J.I."/>
            <person name="Rusch D."/>
            <person name="Podicherti R."/>
            <person name="Tsui H.-C.T."/>
            <person name="Winkler M.E."/>
        </authorList>
    </citation>
    <scope>NUCLEOTIDE SEQUENCE</scope>
</reference>
<feature type="domain" description="Concentrative nucleoside transporter C-terminal" evidence="9">
    <location>
        <begin position="212"/>
        <end position="420"/>
    </location>
</feature>
<feature type="non-terminal residue" evidence="11">
    <location>
        <position position="1"/>
    </location>
</feature>
<name>A0A381N5G3_9ZZZZ</name>
<evidence type="ECO:0008006" key="12">
    <source>
        <dbReference type="Google" id="ProtNLM"/>
    </source>
</evidence>
<organism evidence="11">
    <name type="scientific">marine metagenome</name>
    <dbReference type="NCBI Taxonomy" id="408172"/>
    <lineage>
        <taxon>unclassified sequences</taxon>
        <taxon>metagenomes</taxon>
        <taxon>ecological metagenomes</taxon>
    </lineage>
</organism>
<feature type="transmembrane region" description="Helical" evidence="7">
    <location>
        <begin position="304"/>
        <end position="323"/>
    </location>
</feature>
<dbReference type="PANTHER" id="PTHR10590:SF4">
    <property type="entry name" value="SOLUTE CARRIER FAMILY 28 MEMBER 3"/>
    <property type="match status" value="1"/>
</dbReference>
<evidence type="ECO:0000256" key="2">
    <source>
        <dbReference type="ARBA" id="ARBA00009033"/>
    </source>
</evidence>
<dbReference type="EMBL" id="UINC01000088">
    <property type="protein sequence ID" value="SUZ48843.1"/>
    <property type="molecule type" value="Genomic_DNA"/>
</dbReference>
<feature type="transmembrane region" description="Helical" evidence="7">
    <location>
        <begin position="6"/>
        <end position="22"/>
    </location>
</feature>
<evidence type="ECO:0000256" key="6">
    <source>
        <dbReference type="ARBA" id="ARBA00023136"/>
    </source>
</evidence>
<evidence type="ECO:0000256" key="5">
    <source>
        <dbReference type="ARBA" id="ARBA00022989"/>
    </source>
</evidence>
<feature type="transmembrane region" description="Helical" evidence="7">
    <location>
        <begin position="363"/>
        <end position="384"/>
    </location>
</feature>
<sequence length="424" mass="45101">VVTLQALFGLMVFIGIAVLFSEQRRMLNWQLLAAGLGLQFLVAFVMFRFELLQELLNALNRVVIAIADATETGSLFLFGYLGGDPSNVAYPFSIDNPEATVILAFRILPLILIFTVLSAILWHFRILPVIVRGFSVVLRRAMGVSGAVGLSAAANIFIGMVESPALIRPYIKGLTRSELFVVMSCGMATIAGTVMVLYSVILGEVIDNALGHILTASVISAPAAIMLALIMVPAAPKDSAKIAGGDAVDISTDYHNVMDAIVRGTSDGLKLMVNVGAMLLVFIALVALFNSALLLVPYSSNDPFTLQTILGWMFAPLVWLMGIPWQEAQLAGTLMGIKTALNELLAFLALVDLPAESLSDKSTIIMTYALCGFANFGSLGIMIAGLTGMCSERTREIVALAPKSLISGTLATCMTGTIAGLLSF</sequence>
<evidence type="ECO:0000256" key="7">
    <source>
        <dbReference type="SAM" id="Phobius"/>
    </source>
</evidence>
<dbReference type="GO" id="GO:0005886">
    <property type="term" value="C:plasma membrane"/>
    <property type="evidence" value="ECO:0007669"/>
    <property type="project" value="UniProtKB-SubCell"/>
</dbReference>
<dbReference type="PANTHER" id="PTHR10590">
    <property type="entry name" value="SODIUM/NUCLEOSIDE COTRANSPORTER"/>
    <property type="match status" value="1"/>
</dbReference>
<feature type="transmembrane region" description="Helical" evidence="7">
    <location>
        <begin position="29"/>
        <end position="49"/>
    </location>
</feature>
<feature type="transmembrane region" description="Helical" evidence="7">
    <location>
        <begin position="103"/>
        <end position="124"/>
    </location>
</feature>
<comment type="similarity">
    <text evidence="2">Belongs to the concentrative nucleoside transporter (CNT) (TC 2.A.41) family.</text>
</comment>
<accession>A0A381N5G3</accession>
<dbReference type="Pfam" id="PF01773">
    <property type="entry name" value="Nucleos_tra2_N"/>
    <property type="match status" value="1"/>
</dbReference>
<dbReference type="Pfam" id="PF07670">
    <property type="entry name" value="Gate"/>
    <property type="match status" value="1"/>
</dbReference>
<feature type="transmembrane region" description="Helical" evidence="7">
    <location>
        <begin position="405"/>
        <end position="423"/>
    </location>
</feature>
<evidence type="ECO:0000259" key="10">
    <source>
        <dbReference type="Pfam" id="PF07670"/>
    </source>
</evidence>
<keyword evidence="5 7" id="KW-1133">Transmembrane helix</keyword>
<evidence type="ECO:0000259" key="9">
    <source>
        <dbReference type="Pfam" id="PF07662"/>
    </source>
</evidence>
<feature type="transmembrane region" description="Helical" evidence="7">
    <location>
        <begin position="213"/>
        <end position="232"/>
    </location>
</feature>
<evidence type="ECO:0000256" key="3">
    <source>
        <dbReference type="ARBA" id="ARBA00022475"/>
    </source>
</evidence>
<feature type="domain" description="Nucleoside transporter/FeoB GTPase Gate" evidence="10">
    <location>
        <begin position="104"/>
        <end position="203"/>
    </location>
</feature>
<feature type="transmembrane region" description="Helical" evidence="7">
    <location>
        <begin position="144"/>
        <end position="167"/>
    </location>
</feature>
<dbReference type="InterPro" id="IPR011642">
    <property type="entry name" value="Gate_dom"/>
</dbReference>
<dbReference type="Pfam" id="PF07662">
    <property type="entry name" value="Nucleos_tra2_C"/>
    <property type="match status" value="1"/>
</dbReference>
<comment type="subcellular location">
    <subcellularLocation>
        <location evidence="1">Cell membrane</location>
        <topology evidence="1">Multi-pass membrane protein</topology>
    </subcellularLocation>
</comment>
<feature type="domain" description="Concentrative nucleoside transporter N-terminal" evidence="8">
    <location>
        <begin position="8"/>
        <end position="81"/>
    </location>
</feature>
<dbReference type="GO" id="GO:0015293">
    <property type="term" value="F:symporter activity"/>
    <property type="evidence" value="ECO:0007669"/>
    <property type="project" value="TreeGrafter"/>
</dbReference>
<evidence type="ECO:0000313" key="11">
    <source>
        <dbReference type="EMBL" id="SUZ48843.1"/>
    </source>
</evidence>
<feature type="transmembrane region" description="Helical" evidence="7">
    <location>
        <begin position="179"/>
        <end position="201"/>
    </location>
</feature>
<dbReference type="InterPro" id="IPR002668">
    <property type="entry name" value="CNT_N_dom"/>
</dbReference>
<dbReference type="InterPro" id="IPR008276">
    <property type="entry name" value="C_nuclsd_transpt"/>
</dbReference>
<evidence type="ECO:0000256" key="1">
    <source>
        <dbReference type="ARBA" id="ARBA00004651"/>
    </source>
</evidence>
<evidence type="ECO:0000259" key="8">
    <source>
        <dbReference type="Pfam" id="PF01773"/>
    </source>
</evidence>
<keyword evidence="6 7" id="KW-0472">Membrane</keyword>